<evidence type="ECO:0000256" key="1">
    <source>
        <dbReference type="ARBA" id="ARBA00005744"/>
    </source>
</evidence>
<proteinExistence type="inferred from homology"/>
<sequence length="1072" mass="120643">MKTKKRPSCSTGVLLYCGRTGSDAPAATSRAGSDVIGCRRPTLLLFCIYTSDTGHADGVPPLAPPRGRRTLSYNGDVCDGDRKEYSDVKARACVISDPRAALRNAFPKRTEEKVQKGSKDIDKIEILSSARSSLRTKVVAGKSPRIPSSSRVGSSIWGQQPEQVDRIFQALRKGLKDYLENHQTELDFLSSQQRDTKRNSRLAFFYDLEKEIRALERYIRRLEFQISKVEELYESYCIQWRLCQGALNMKRAFSLSPSSRQSRESLLELNRNHRHSLEDMCAMEGELEILLGELQIKMKGLIGFARLCPGDQYEVLIRLGRQRWRIRGRIQTDDRQLWDEEEMVFLPHIHGNFEIKVTEVKGLSSILVGMVTCRSADFFTVRPQMMVVDITELGTIKLQLEVVWNPFDSCEVRPLTASASRQSIHSRKGSVYSWTPPNTPSFTEKYFLSMMRQIQDADSSFSIGSRESRGVSLLSYLADSTQALSPPAYEKTSDPPTAHHPVIDTKLQDDDLLKTPTEDAEESVEWPSETDTASPSPAGSKRDSIFLFHRYSTPDILKQNGEATPSTGEGDTQETTALDEAPEEETSFKQAIEDRLRMKDKKASRAQKRAVAKRISSLLEDMNTELEETSNVETLKKLDLQIRQLNEILKKDLEPQQMASSQTLAVEEEEVLGSFDFLSVDCNEDEISNMGSIRLGYTGIGSFNENTLKSMGLLSQDKTSPSSEDTGEGQVRQTGDGAVKPSLSTEVYSLDQALETHLSVCAVLLKALKCSDSDLVYKDIMEELSRQVDVLEKIATVSQRMIEEISVTELLARAPKGIEVFWKECCESDSPFCCSTDGFLRTLRKHYIHKVKAKQPGQADAVFSQLLHQVQCSCMMASVTQCTTDRVTVFQLLVYLNRWSITDFGEHISLLSKEVYLIASLESPKRRRALKKLKGKRISELQPTGRTLQLLAKLQTDANHKVASAATSCLSRASCSKSFRAKAVVHYTDLLRNNNTHVQHEACLALKCLKASESAEQVAELWRSTDEDLRNAARETVLSFGKKGHMAFQRMDRIYELQDEVYKNLETEITIL</sequence>
<dbReference type="InterPro" id="IPR026136">
    <property type="entry name" value="RIPOR3"/>
</dbReference>
<feature type="coiled-coil region" evidence="2">
    <location>
        <begin position="179"/>
        <end position="232"/>
    </location>
</feature>
<comment type="similarity">
    <text evidence="1">Belongs to the RIPOR family.</text>
</comment>
<evidence type="ECO:0000259" key="4">
    <source>
        <dbReference type="Pfam" id="PF15903"/>
    </source>
</evidence>
<dbReference type="PANTHER" id="PTHR15829">
    <property type="entry name" value="PROTEIN KINASE PKN/PRK1, EFFECTOR"/>
    <property type="match status" value="1"/>
</dbReference>
<evidence type="ECO:0000313" key="5">
    <source>
        <dbReference type="EMBL" id="KAI2663867.1"/>
    </source>
</evidence>
<dbReference type="InterPro" id="IPR016024">
    <property type="entry name" value="ARM-type_fold"/>
</dbReference>
<feature type="region of interest" description="Disordered" evidence="3">
    <location>
        <begin position="485"/>
        <end position="541"/>
    </location>
</feature>
<dbReference type="InterPro" id="IPR011989">
    <property type="entry name" value="ARM-like"/>
</dbReference>
<dbReference type="EMBL" id="JACTAM010000006">
    <property type="protein sequence ID" value="KAI2663867.1"/>
    <property type="molecule type" value="Genomic_DNA"/>
</dbReference>
<dbReference type="PANTHER" id="PTHR15829:SF15">
    <property type="entry name" value="RIPOR FAMILY MEMBER 3"/>
    <property type="match status" value="1"/>
</dbReference>
<keyword evidence="6" id="KW-1185">Reference proteome</keyword>
<evidence type="ECO:0000256" key="3">
    <source>
        <dbReference type="SAM" id="MobiDB-lite"/>
    </source>
</evidence>
<feature type="region of interest" description="Disordered" evidence="3">
    <location>
        <begin position="556"/>
        <end position="586"/>
    </location>
</feature>
<dbReference type="Pfam" id="PF15903">
    <property type="entry name" value="PL48"/>
    <property type="match status" value="1"/>
</dbReference>
<dbReference type="InterPro" id="IPR031780">
    <property type="entry name" value="FAM65_N"/>
</dbReference>
<name>A0ABQ8MNC6_LABRO</name>
<keyword evidence="2" id="KW-0175">Coiled coil</keyword>
<dbReference type="Gene3D" id="1.25.10.10">
    <property type="entry name" value="Leucine-rich Repeat Variant"/>
    <property type="match status" value="1"/>
</dbReference>
<feature type="region of interest" description="Disordered" evidence="3">
    <location>
        <begin position="714"/>
        <end position="738"/>
    </location>
</feature>
<comment type="caution">
    <text evidence="5">The sequence shown here is derived from an EMBL/GenBank/DDBJ whole genome shotgun (WGS) entry which is preliminary data.</text>
</comment>
<feature type="compositionally biased region" description="Polar residues" evidence="3">
    <location>
        <begin position="561"/>
        <end position="576"/>
    </location>
</feature>
<gene>
    <name evidence="5" type="ORF">H4Q32_012486</name>
</gene>
<dbReference type="Proteomes" id="UP000830375">
    <property type="component" value="Unassembled WGS sequence"/>
</dbReference>
<organism evidence="5 6">
    <name type="scientific">Labeo rohita</name>
    <name type="common">Indian major carp</name>
    <name type="synonym">Cyprinus rohita</name>
    <dbReference type="NCBI Taxonomy" id="84645"/>
    <lineage>
        <taxon>Eukaryota</taxon>
        <taxon>Metazoa</taxon>
        <taxon>Chordata</taxon>
        <taxon>Craniata</taxon>
        <taxon>Vertebrata</taxon>
        <taxon>Euteleostomi</taxon>
        <taxon>Actinopterygii</taxon>
        <taxon>Neopterygii</taxon>
        <taxon>Teleostei</taxon>
        <taxon>Ostariophysi</taxon>
        <taxon>Cypriniformes</taxon>
        <taxon>Cyprinidae</taxon>
        <taxon>Labeoninae</taxon>
        <taxon>Labeonini</taxon>
        <taxon>Labeo</taxon>
    </lineage>
</organism>
<evidence type="ECO:0000256" key="2">
    <source>
        <dbReference type="SAM" id="Coils"/>
    </source>
</evidence>
<protein>
    <submittedName>
        <fullName evidence="5">RIPOR family member 3</fullName>
    </submittedName>
</protein>
<feature type="domain" description="FAM65 N-terminal" evidence="4">
    <location>
        <begin position="126"/>
        <end position="453"/>
    </location>
</feature>
<evidence type="ECO:0000313" key="6">
    <source>
        <dbReference type="Proteomes" id="UP000830375"/>
    </source>
</evidence>
<reference evidence="5 6" key="1">
    <citation type="submission" date="2022-01" db="EMBL/GenBank/DDBJ databases">
        <title>A high-quality chromosome-level genome assembly of rohu carp, Labeo rohita.</title>
        <authorList>
            <person name="Arick M.A. II"/>
            <person name="Hsu C.-Y."/>
            <person name="Magbanua Z."/>
            <person name="Pechanova O."/>
            <person name="Grover C."/>
            <person name="Miller E."/>
            <person name="Thrash A."/>
            <person name="Ezzel L."/>
            <person name="Alam S."/>
            <person name="Benzie J."/>
            <person name="Hamilton M."/>
            <person name="Karsi A."/>
            <person name="Lawrence M.L."/>
            <person name="Peterson D.G."/>
        </authorList>
    </citation>
    <scope>NUCLEOTIDE SEQUENCE [LARGE SCALE GENOMIC DNA]</scope>
    <source>
        <strain evidence="6">BAU-BD-2019</strain>
        <tissue evidence="5">Blood</tissue>
    </source>
</reference>
<feature type="compositionally biased region" description="Basic and acidic residues" evidence="3">
    <location>
        <begin position="501"/>
        <end position="517"/>
    </location>
</feature>
<accession>A0ABQ8MNC6</accession>
<dbReference type="SUPFAM" id="SSF48371">
    <property type="entry name" value="ARM repeat"/>
    <property type="match status" value="1"/>
</dbReference>